<feature type="domain" description="DUF1232" evidence="5">
    <location>
        <begin position="85"/>
        <end position="120"/>
    </location>
</feature>
<accession>A0ABW2DUQ0</accession>
<name>A0ABW2DUQ0_9BACT</name>
<evidence type="ECO:0000256" key="4">
    <source>
        <dbReference type="ARBA" id="ARBA00023136"/>
    </source>
</evidence>
<protein>
    <submittedName>
        <fullName evidence="6">YkvA family protein</fullName>
    </submittedName>
</protein>
<evidence type="ECO:0000313" key="7">
    <source>
        <dbReference type="Proteomes" id="UP001596405"/>
    </source>
</evidence>
<evidence type="ECO:0000256" key="2">
    <source>
        <dbReference type="ARBA" id="ARBA00022692"/>
    </source>
</evidence>
<organism evidence="6 7">
    <name type="scientific">Rufibacter roseus</name>
    <dbReference type="NCBI Taxonomy" id="1567108"/>
    <lineage>
        <taxon>Bacteria</taxon>
        <taxon>Pseudomonadati</taxon>
        <taxon>Bacteroidota</taxon>
        <taxon>Cytophagia</taxon>
        <taxon>Cytophagales</taxon>
        <taxon>Hymenobacteraceae</taxon>
        <taxon>Rufibacter</taxon>
    </lineage>
</organism>
<keyword evidence="3" id="KW-1133">Transmembrane helix</keyword>
<reference evidence="7" key="1">
    <citation type="journal article" date="2019" name="Int. J. Syst. Evol. Microbiol.">
        <title>The Global Catalogue of Microorganisms (GCM) 10K type strain sequencing project: providing services to taxonomists for standard genome sequencing and annotation.</title>
        <authorList>
            <consortium name="The Broad Institute Genomics Platform"/>
            <consortium name="The Broad Institute Genome Sequencing Center for Infectious Disease"/>
            <person name="Wu L."/>
            <person name="Ma J."/>
        </authorList>
    </citation>
    <scope>NUCLEOTIDE SEQUENCE [LARGE SCALE GENOMIC DNA]</scope>
    <source>
        <strain evidence="7">CGMCC 4.7393</strain>
    </source>
</reference>
<keyword evidence="2" id="KW-0812">Transmembrane</keyword>
<gene>
    <name evidence="6" type="ORF">ACFQHR_20220</name>
</gene>
<dbReference type="InterPro" id="IPR010652">
    <property type="entry name" value="DUF1232"/>
</dbReference>
<keyword evidence="7" id="KW-1185">Reference proteome</keyword>
<evidence type="ECO:0000256" key="3">
    <source>
        <dbReference type="ARBA" id="ARBA00022989"/>
    </source>
</evidence>
<dbReference type="RefSeq" id="WP_066622004.1">
    <property type="nucleotide sequence ID" value="NZ_JBHSYQ010000016.1"/>
</dbReference>
<dbReference type="EMBL" id="JBHSYQ010000016">
    <property type="protein sequence ID" value="MFC6999971.1"/>
    <property type="molecule type" value="Genomic_DNA"/>
</dbReference>
<evidence type="ECO:0000256" key="1">
    <source>
        <dbReference type="ARBA" id="ARBA00004127"/>
    </source>
</evidence>
<evidence type="ECO:0000313" key="6">
    <source>
        <dbReference type="EMBL" id="MFC6999971.1"/>
    </source>
</evidence>
<evidence type="ECO:0000259" key="5">
    <source>
        <dbReference type="Pfam" id="PF06803"/>
    </source>
</evidence>
<dbReference type="Pfam" id="PF06803">
    <property type="entry name" value="DUF1232"/>
    <property type="match status" value="1"/>
</dbReference>
<keyword evidence="4" id="KW-0472">Membrane</keyword>
<proteinExistence type="predicted"/>
<sequence>MSSLADKGMKLSQNAFFSYIITKASGLMNKPVKVGLLLTTAYHKLTDANSTESGIDQLKNIMFRFIRLVKAYYNGTYRDIDTKTLLLGVAVLLYVATPIDIVPDFIPVIGLADDLSLVAWFISAFQDELQKFQVWEESGTAVGHS</sequence>
<comment type="subcellular location">
    <subcellularLocation>
        <location evidence="1">Endomembrane system</location>
        <topology evidence="1">Multi-pass membrane protein</topology>
    </subcellularLocation>
</comment>
<comment type="caution">
    <text evidence="6">The sequence shown here is derived from an EMBL/GenBank/DDBJ whole genome shotgun (WGS) entry which is preliminary data.</text>
</comment>
<dbReference type="Proteomes" id="UP001596405">
    <property type="component" value="Unassembled WGS sequence"/>
</dbReference>